<name>A0ABD2ZRG8_9GENT</name>
<sequence>MDGGDLFQDLPPLSSYAPQLQEWQSSTVQETPPARPPPQRPAPLKTAFKRLKLPSSQEDSKPEVSASGKRLSFKTTMHASVTSDRGDAENSISYEEFLEI</sequence>
<gene>
    <name evidence="2" type="ORF">ACH5RR_019094</name>
</gene>
<proteinExistence type="predicted"/>
<evidence type="ECO:0000313" key="3">
    <source>
        <dbReference type="Proteomes" id="UP001630127"/>
    </source>
</evidence>
<evidence type="ECO:0000313" key="2">
    <source>
        <dbReference type="EMBL" id="KAL3520945.1"/>
    </source>
</evidence>
<accession>A0ABD2ZRG8</accession>
<keyword evidence="3" id="KW-1185">Reference proteome</keyword>
<feature type="region of interest" description="Disordered" evidence="1">
    <location>
        <begin position="52"/>
        <end position="71"/>
    </location>
</feature>
<comment type="caution">
    <text evidence="2">The sequence shown here is derived from an EMBL/GenBank/DDBJ whole genome shotgun (WGS) entry which is preliminary data.</text>
</comment>
<feature type="region of interest" description="Disordered" evidence="1">
    <location>
        <begin position="1"/>
        <end position="43"/>
    </location>
</feature>
<evidence type="ECO:0000256" key="1">
    <source>
        <dbReference type="SAM" id="MobiDB-lite"/>
    </source>
</evidence>
<feature type="compositionally biased region" description="Polar residues" evidence="1">
    <location>
        <begin position="16"/>
        <end position="30"/>
    </location>
</feature>
<protein>
    <submittedName>
        <fullName evidence="2">Uncharacterized protein</fullName>
    </submittedName>
</protein>
<organism evidence="2 3">
    <name type="scientific">Cinchona calisaya</name>
    <dbReference type="NCBI Taxonomy" id="153742"/>
    <lineage>
        <taxon>Eukaryota</taxon>
        <taxon>Viridiplantae</taxon>
        <taxon>Streptophyta</taxon>
        <taxon>Embryophyta</taxon>
        <taxon>Tracheophyta</taxon>
        <taxon>Spermatophyta</taxon>
        <taxon>Magnoliopsida</taxon>
        <taxon>eudicotyledons</taxon>
        <taxon>Gunneridae</taxon>
        <taxon>Pentapetalae</taxon>
        <taxon>asterids</taxon>
        <taxon>lamiids</taxon>
        <taxon>Gentianales</taxon>
        <taxon>Rubiaceae</taxon>
        <taxon>Cinchonoideae</taxon>
        <taxon>Cinchoneae</taxon>
        <taxon>Cinchona</taxon>
    </lineage>
</organism>
<dbReference type="EMBL" id="JBJUIK010000008">
    <property type="protein sequence ID" value="KAL3520945.1"/>
    <property type="molecule type" value="Genomic_DNA"/>
</dbReference>
<dbReference type="AlphaFoldDB" id="A0ABD2ZRG8"/>
<dbReference type="Proteomes" id="UP001630127">
    <property type="component" value="Unassembled WGS sequence"/>
</dbReference>
<reference evidence="2 3" key="1">
    <citation type="submission" date="2024-11" db="EMBL/GenBank/DDBJ databases">
        <title>A near-complete genome assembly of Cinchona calisaya.</title>
        <authorList>
            <person name="Lian D.C."/>
            <person name="Zhao X.W."/>
            <person name="Wei L."/>
        </authorList>
    </citation>
    <scope>NUCLEOTIDE SEQUENCE [LARGE SCALE GENOMIC DNA]</scope>
    <source>
        <tissue evidence="2">Nenye</tissue>
    </source>
</reference>